<dbReference type="EMBL" id="JAIWYP010000004">
    <property type="protein sequence ID" value="KAH3839334.1"/>
    <property type="molecule type" value="Genomic_DNA"/>
</dbReference>
<reference evidence="2" key="1">
    <citation type="journal article" date="2019" name="bioRxiv">
        <title>The Genome of the Zebra Mussel, Dreissena polymorpha: A Resource for Invasive Species Research.</title>
        <authorList>
            <person name="McCartney M.A."/>
            <person name="Auch B."/>
            <person name="Kono T."/>
            <person name="Mallez S."/>
            <person name="Zhang Y."/>
            <person name="Obille A."/>
            <person name="Becker A."/>
            <person name="Abrahante J.E."/>
            <person name="Garbe J."/>
            <person name="Badalamenti J.P."/>
            <person name="Herman A."/>
            <person name="Mangelson H."/>
            <person name="Liachko I."/>
            <person name="Sullivan S."/>
            <person name="Sone E.D."/>
            <person name="Koren S."/>
            <person name="Silverstein K.A.T."/>
            <person name="Beckman K.B."/>
            <person name="Gohl D.M."/>
        </authorList>
    </citation>
    <scope>NUCLEOTIDE SEQUENCE</scope>
    <source>
        <strain evidence="2">Duluth1</strain>
        <tissue evidence="2">Whole animal</tissue>
    </source>
</reference>
<gene>
    <name evidence="2" type="ORF">DPMN_112762</name>
</gene>
<dbReference type="Proteomes" id="UP000828390">
    <property type="component" value="Unassembled WGS sequence"/>
</dbReference>
<proteinExistence type="predicted"/>
<evidence type="ECO:0000313" key="2">
    <source>
        <dbReference type="EMBL" id="KAH3839334.1"/>
    </source>
</evidence>
<reference evidence="2" key="2">
    <citation type="submission" date="2020-11" db="EMBL/GenBank/DDBJ databases">
        <authorList>
            <person name="McCartney M.A."/>
            <person name="Auch B."/>
            <person name="Kono T."/>
            <person name="Mallez S."/>
            <person name="Becker A."/>
            <person name="Gohl D.M."/>
            <person name="Silverstein K.A.T."/>
            <person name="Koren S."/>
            <person name="Bechman K.B."/>
            <person name="Herman A."/>
            <person name="Abrahante J.E."/>
            <person name="Garbe J."/>
        </authorList>
    </citation>
    <scope>NUCLEOTIDE SEQUENCE</scope>
    <source>
        <strain evidence="2">Duluth1</strain>
        <tissue evidence="2">Whole animal</tissue>
    </source>
</reference>
<organism evidence="2 3">
    <name type="scientific">Dreissena polymorpha</name>
    <name type="common">Zebra mussel</name>
    <name type="synonym">Mytilus polymorpha</name>
    <dbReference type="NCBI Taxonomy" id="45954"/>
    <lineage>
        <taxon>Eukaryota</taxon>
        <taxon>Metazoa</taxon>
        <taxon>Spiralia</taxon>
        <taxon>Lophotrochozoa</taxon>
        <taxon>Mollusca</taxon>
        <taxon>Bivalvia</taxon>
        <taxon>Autobranchia</taxon>
        <taxon>Heteroconchia</taxon>
        <taxon>Euheterodonta</taxon>
        <taxon>Imparidentia</taxon>
        <taxon>Neoheterodontei</taxon>
        <taxon>Myida</taxon>
        <taxon>Dreissenoidea</taxon>
        <taxon>Dreissenidae</taxon>
        <taxon>Dreissena</taxon>
    </lineage>
</organism>
<evidence type="ECO:0000313" key="3">
    <source>
        <dbReference type="Proteomes" id="UP000828390"/>
    </source>
</evidence>
<protein>
    <submittedName>
        <fullName evidence="2">Uncharacterized protein</fullName>
    </submittedName>
</protein>
<name>A0A9D4KH05_DREPO</name>
<accession>A0A9D4KH05</accession>
<keyword evidence="3" id="KW-1185">Reference proteome</keyword>
<sequence>MAENLDKSKAESKEKDKAKEAKEPKKNVPSRQEKDDSKILELLMEIKQTIDKSEQTLSDVCKRVVDLENSENCYDLQGYDEEYVDHEPDPCSRKRSHDESC</sequence>
<comment type="caution">
    <text evidence="2">The sequence shown here is derived from an EMBL/GenBank/DDBJ whole genome shotgun (WGS) entry which is preliminary data.</text>
</comment>
<feature type="region of interest" description="Disordered" evidence="1">
    <location>
        <begin position="1"/>
        <end position="38"/>
    </location>
</feature>
<dbReference type="AlphaFoldDB" id="A0A9D4KH05"/>
<evidence type="ECO:0000256" key="1">
    <source>
        <dbReference type="SAM" id="MobiDB-lite"/>
    </source>
</evidence>